<feature type="chain" id="PRO_5013108049" description="Ubiquitin 3 binding protein But2 C-terminal domain-containing protein" evidence="1">
    <location>
        <begin position="16"/>
        <end position="186"/>
    </location>
</feature>
<evidence type="ECO:0008006" key="4">
    <source>
        <dbReference type="Google" id="ProtNLM"/>
    </source>
</evidence>
<dbReference type="Proteomes" id="UP000044602">
    <property type="component" value="Unassembled WGS sequence"/>
</dbReference>
<accession>A0A0G4M8H4</accession>
<reference evidence="2 3" key="1">
    <citation type="submission" date="2015-05" db="EMBL/GenBank/DDBJ databases">
        <authorList>
            <person name="Wang D.B."/>
            <person name="Wang M."/>
        </authorList>
    </citation>
    <scope>NUCLEOTIDE SEQUENCE [LARGE SCALE GENOMIC DNA]</scope>
    <source>
        <strain evidence="2">VL1</strain>
    </source>
</reference>
<sequence length="186" mass="20933">MYITRLFSLLPLVAAMPTLDMTPGDAPRPRYPWLNVTFADLKVGCTKPAPTSLYSCTMQFNFYDPNSELTQEVNDAFCKVSWDWDGTSTVQGPGNNYPDGFTICSVALYNSFQVQINAFLSASNWQMTVSHKYKDNVHFKEPWILPNSFTQVTIPGKHPDVSQMPVAGHFFFEAMPSFTHRISGLS</sequence>
<proteinExistence type="predicted"/>
<keyword evidence="1" id="KW-0732">Signal</keyword>
<evidence type="ECO:0000256" key="1">
    <source>
        <dbReference type="SAM" id="SignalP"/>
    </source>
</evidence>
<evidence type="ECO:0000313" key="2">
    <source>
        <dbReference type="EMBL" id="CRK30592.1"/>
    </source>
</evidence>
<name>A0A0G4M8H4_VERLO</name>
<protein>
    <recommendedName>
        <fullName evidence="4">Ubiquitin 3 binding protein But2 C-terminal domain-containing protein</fullName>
    </recommendedName>
</protein>
<gene>
    <name evidence="2" type="ORF">BN1708_005230</name>
</gene>
<feature type="signal peptide" evidence="1">
    <location>
        <begin position="1"/>
        <end position="15"/>
    </location>
</feature>
<organism evidence="2 3">
    <name type="scientific">Verticillium longisporum</name>
    <name type="common">Verticillium dahliae var. longisporum</name>
    <dbReference type="NCBI Taxonomy" id="100787"/>
    <lineage>
        <taxon>Eukaryota</taxon>
        <taxon>Fungi</taxon>
        <taxon>Dikarya</taxon>
        <taxon>Ascomycota</taxon>
        <taxon>Pezizomycotina</taxon>
        <taxon>Sordariomycetes</taxon>
        <taxon>Hypocreomycetidae</taxon>
        <taxon>Glomerellales</taxon>
        <taxon>Plectosphaerellaceae</taxon>
        <taxon>Verticillium</taxon>
    </lineage>
</organism>
<evidence type="ECO:0000313" key="3">
    <source>
        <dbReference type="Proteomes" id="UP000044602"/>
    </source>
</evidence>
<dbReference type="EMBL" id="CVQH01021418">
    <property type="protein sequence ID" value="CRK30592.1"/>
    <property type="molecule type" value="Genomic_DNA"/>
</dbReference>
<dbReference type="AlphaFoldDB" id="A0A0G4M8H4"/>
<keyword evidence="3" id="KW-1185">Reference proteome</keyword>